<keyword evidence="1" id="KW-0472">Membrane</keyword>
<name>A0A7Y0K823_9BACI</name>
<dbReference type="EMBL" id="JABBPK010000001">
    <property type="protein sequence ID" value="NMO77455.1"/>
    <property type="molecule type" value="Genomic_DNA"/>
</dbReference>
<reference evidence="2 3" key="1">
    <citation type="submission" date="2020-04" db="EMBL/GenBank/DDBJ databases">
        <title>Bacillus sp. UniB3 isolated from commercial digestive syrup.</title>
        <authorList>
            <person name="Thorat V."/>
            <person name="Kirdat K."/>
            <person name="Tiwarekar B."/>
            <person name="Yadav A."/>
        </authorList>
    </citation>
    <scope>NUCLEOTIDE SEQUENCE [LARGE SCALE GENOMIC DNA]</scope>
    <source>
        <strain evidence="2 3">UniB3</strain>
    </source>
</reference>
<organism evidence="2 3">
    <name type="scientific">Niallia alba</name>
    <dbReference type="NCBI Taxonomy" id="2729105"/>
    <lineage>
        <taxon>Bacteria</taxon>
        <taxon>Bacillati</taxon>
        <taxon>Bacillota</taxon>
        <taxon>Bacilli</taxon>
        <taxon>Bacillales</taxon>
        <taxon>Bacillaceae</taxon>
        <taxon>Niallia</taxon>
    </lineage>
</organism>
<sequence length="125" mass="14442">MKKILIGILLVILYCFPFVYFSMYQDFANGSMRGYVVMIVVTVFLAYFGKAYSHTLFLIIGNLLSVIISFYFISEMAGNERWEGYFKPISPYQLLILVSLLNLIPQFFAIKATKNHKNKEIDSLD</sequence>
<dbReference type="Proteomes" id="UP000588491">
    <property type="component" value="Unassembled WGS sequence"/>
</dbReference>
<dbReference type="RefSeq" id="WP_101729995.1">
    <property type="nucleotide sequence ID" value="NZ_JABBPK010000001.1"/>
</dbReference>
<feature type="transmembrane region" description="Helical" evidence="1">
    <location>
        <begin position="5"/>
        <end position="24"/>
    </location>
</feature>
<accession>A0A7Y0K823</accession>
<feature type="transmembrane region" description="Helical" evidence="1">
    <location>
        <begin position="92"/>
        <end position="110"/>
    </location>
</feature>
<evidence type="ECO:0000256" key="1">
    <source>
        <dbReference type="SAM" id="Phobius"/>
    </source>
</evidence>
<gene>
    <name evidence="2" type="ORF">HHU08_10635</name>
</gene>
<keyword evidence="1" id="KW-0812">Transmembrane</keyword>
<evidence type="ECO:0000313" key="2">
    <source>
        <dbReference type="EMBL" id="NMO77455.1"/>
    </source>
</evidence>
<proteinExistence type="predicted"/>
<feature type="transmembrane region" description="Helical" evidence="1">
    <location>
        <begin position="55"/>
        <end position="72"/>
    </location>
</feature>
<protein>
    <submittedName>
        <fullName evidence="2">Uncharacterized protein</fullName>
    </submittedName>
</protein>
<feature type="transmembrane region" description="Helical" evidence="1">
    <location>
        <begin position="30"/>
        <end position="48"/>
    </location>
</feature>
<evidence type="ECO:0000313" key="3">
    <source>
        <dbReference type="Proteomes" id="UP000588491"/>
    </source>
</evidence>
<comment type="caution">
    <text evidence="2">The sequence shown here is derived from an EMBL/GenBank/DDBJ whole genome shotgun (WGS) entry which is preliminary data.</text>
</comment>
<keyword evidence="3" id="KW-1185">Reference proteome</keyword>
<dbReference type="AlphaFoldDB" id="A0A7Y0K823"/>
<keyword evidence="1" id="KW-1133">Transmembrane helix</keyword>